<keyword evidence="4" id="KW-1185">Reference proteome</keyword>
<protein>
    <recommendedName>
        <fullName evidence="5">Integrase core domain containing protein</fullName>
    </recommendedName>
</protein>
<dbReference type="Gramene" id="PGSC0003DMT400096588">
    <property type="protein sequence ID" value="PGSC0003DMT400096588"/>
    <property type="gene ID" value="PGSC0003DMG400046159"/>
</dbReference>
<feature type="coiled-coil region" evidence="1">
    <location>
        <begin position="10"/>
        <end position="70"/>
    </location>
</feature>
<evidence type="ECO:0000256" key="2">
    <source>
        <dbReference type="SAM" id="MobiDB-lite"/>
    </source>
</evidence>
<keyword evidence="1" id="KW-0175">Coiled coil</keyword>
<dbReference type="AlphaFoldDB" id="M1DYS9"/>
<reference evidence="3" key="2">
    <citation type="submission" date="2015-06" db="UniProtKB">
        <authorList>
            <consortium name="EnsemblPlants"/>
        </authorList>
    </citation>
    <scope>IDENTIFICATION</scope>
    <source>
        <strain evidence="3">DM1-3 516 R44</strain>
    </source>
</reference>
<dbReference type="PaxDb" id="4113-PGSC0003DMT400096588"/>
<accession>M1DYS9</accession>
<proteinExistence type="predicted"/>
<organism evidence="3 4">
    <name type="scientific">Solanum tuberosum</name>
    <name type="common">Potato</name>
    <dbReference type="NCBI Taxonomy" id="4113"/>
    <lineage>
        <taxon>Eukaryota</taxon>
        <taxon>Viridiplantae</taxon>
        <taxon>Streptophyta</taxon>
        <taxon>Embryophyta</taxon>
        <taxon>Tracheophyta</taxon>
        <taxon>Spermatophyta</taxon>
        <taxon>Magnoliopsida</taxon>
        <taxon>eudicotyledons</taxon>
        <taxon>Gunneridae</taxon>
        <taxon>Pentapetalae</taxon>
        <taxon>asterids</taxon>
        <taxon>lamiids</taxon>
        <taxon>Solanales</taxon>
        <taxon>Solanaceae</taxon>
        <taxon>Solanoideae</taxon>
        <taxon>Solaneae</taxon>
        <taxon>Solanum</taxon>
    </lineage>
</organism>
<feature type="region of interest" description="Disordered" evidence="2">
    <location>
        <begin position="133"/>
        <end position="174"/>
    </location>
</feature>
<evidence type="ECO:0008006" key="5">
    <source>
        <dbReference type="Google" id="ProtNLM"/>
    </source>
</evidence>
<evidence type="ECO:0000313" key="4">
    <source>
        <dbReference type="Proteomes" id="UP000011115"/>
    </source>
</evidence>
<dbReference type="Proteomes" id="UP000011115">
    <property type="component" value="Unassembled WGS sequence"/>
</dbReference>
<name>M1DYS9_SOLTU</name>
<dbReference type="HOGENOM" id="CLU_093319_1_0_1"/>
<evidence type="ECO:0000256" key="1">
    <source>
        <dbReference type="SAM" id="Coils"/>
    </source>
</evidence>
<sequence length="200" mass="22143">MPQLIERDVLAAEKSIKDEMRKELAILKNNMDSLEAHVQTQLQAVGSGNIEEFKKHLAEMRTQVAKLAEKPVQVPTPVMAESLMKIFSEQPTIQSLDDLWGELPKGKFGKRKHRAREFGEEIPADMYIEERRKEKKARKASRTEAREKEAFAQQQRDAVLAGTSGSGVSVPVSGSQADPALVFESVPVDKCSDANPTTGA</sequence>
<dbReference type="EnsemblPlants" id="PGSC0003DMT400096588">
    <property type="protein sequence ID" value="PGSC0003DMT400096588"/>
    <property type="gene ID" value="PGSC0003DMG400046159"/>
</dbReference>
<reference evidence="4" key="1">
    <citation type="journal article" date="2011" name="Nature">
        <title>Genome sequence and analysis of the tuber crop potato.</title>
        <authorList>
            <consortium name="The Potato Genome Sequencing Consortium"/>
        </authorList>
    </citation>
    <scope>NUCLEOTIDE SEQUENCE [LARGE SCALE GENOMIC DNA]</scope>
    <source>
        <strain evidence="4">cv. DM1-3 516 R44</strain>
    </source>
</reference>
<feature type="compositionally biased region" description="Basic and acidic residues" evidence="2">
    <location>
        <begin position="141"/>
        <end position="150"/>
    </location>
</feature>
<evidence type="ECO:0000313" key="3">
    <source>
        <dbReference type="EnsemblPlants" id="PGSC0003DMT400096588"/>
    </source>
</evidence>
<dbReference type="InParanoid" id="M1DYS9"/>